<evidence type="ECO:0000256" key="1">
    <source>
        <dbReference type="SAM" id="MobiDB-lite"/>
    </source>
</evidence>
<evidence type="ECO:0000313" key="3">
    <source>
        <dbReference type="Proteomes" id="UP001188597"/>
    </source>
</evidence>
<keyword evidence="3" id="KW-1185">Reference proteome</keyword>
<name>A0AA88W5W1_9ASTE</name>
<comment type="caution">
    <text evidence="2">The sequence shown here is derived from an EMBL/GenBank/DDBJ whole genome shotgun (WGS) entry which is preliminary data.</text>
</comment>
<dbReference type="AlphaFoldDB" id="A0AA88W5W1"/>
<dbReference type="EMBL" id="JAVXUP010000811">
    <property type="protein sequence ID" value="KAK3020497.1"/>
    <property type="molecule type" value="Genomic_DNA"/>
</dbReference>
<protein>
    <submittedName>
        <fullName evidence="2">Uncharacterized protein</fullName>
    </submittedName>
</protein>
<evidence type="ECO:0000313" key="2">
    <source>
        <dbReference type="EMBL" id="KAK3020497.1"/>
    </source>
</evidence>
<feature type="region of interest" description="Disordered" evidence="1">
    <location>
        <begin position="55"/>
        <end position="109"/>
    </location>
</feature>
<gene>
    <name evidence="2" type="ORF">RJ639_045747</name>
</gene>
<feature type="compositionally biased region" description="Acidic residues" evidence="1">
    <location>
        <begin position="64"/>
        <end position="104"/>
    </location>
</feature>
<proteinExistence type="predicted"/>
<dbReference type="Proteomes" id="UP001188597">
    <property type="component" value="Unassembled WGS sequence"/>
</dbReference>
<sequence length="323" mass="33900">MEVERNCCGAVALERMVCSVMEGLVIETAVAVQRSIIGSLPNDIEAEKRFPFGDVNRVTKPDAENNDASETEDDSDDEDEDSDDSDDDDDADADDFPGGADEDASALAQHHHHPFKRLYFFGKSRALGIKMYLGTKFSEQQQTLGGTFTVQERRENALGSQLCGLGMYSGVPAVGDGMYSGVPVVGAGGGQWDTHGGGEGWSAIMVMQMEAPRLGHAGAGHGRLDGLLVLLDAAHAVANDGLGLEGEDGVGVEVVEAEAEGGAAGGELGGGAVEEHVLLDVGFDVVGEEQVGDFPVGGGVRQLELYLHLHLACVRARVSYGII</sequence>
<reference evidence="2" key="1">
    <citation type="submission" date="2022-12" db="EMBL/GenBank/DDBJ databases">
        <title>Draft genome assemblies for two species of Escallonia (Escalloniales).</title>
        <authorList>
            <person name="Chanderbali A."/>
            <person name="Dervinis C."/>
            <person name="Anghel I."/>
            <person name="Soltis D."/>
            <person name="Soltis P."/>
            <person name="Zapata F."/>
        </authorList>
    </citation>
    <scope>NUCLEOTIDE SEQUENCE</scope>
    <source>
        <strain evidence="2">UCBG64.0493</strain>
        <tissue evidence="2">Leaf</tissue>
    </source>
</reference>
<organism evidence="2 3">
    <name type="scientific">Escallonia herrerae</name>
    <dbReference type="NCBI Taxonomy" id="1293975"/>
    <lineage>
        <taxon>Eukaryota</taxon>
        <taxon>Viridiplantae</taxon>
        <taxon>Streptophyta</taxon>
        <taxon>Embryophyta</taxon>
        <taxon>Tracheophyta</taxon>
        <taxon>Spermatophyta</taxon>
        <taxon>Magnoliopsida</taxon>
        <taxon>eudicotyledons</taxon>
        <taxon>Gunneridae</taxon>
        <taxon>Pentapetalae</taxon>
        <taxon>asterids</taxon>
        <taxon>campanulids</taxon>
        <taxon>Escalloniales</taxon>
        <taxon>Escalloniaceae</taxon>
        <taxon>Escallonia</taxon>
    </lineage>
</organism>
<accession>A0AA88W5W1</accession>